<dbReference type="PANTHER" id="PTHR36156:SF2">
    <property type="entry name" value="CUPIN TYPE-2 DOMAIN-CONTAINING PROTEIN"/>
    <property type="match status" value="1"/>
</dbReference>
<proteinExistence type="predicted"/>
<evidence type="ECO:0000259" key="1">
    <source>
        <dbReference type="Pfam" id="PF07883"/>
    </source>
</evidence>
<keyword evidence="3" id="KW-1185">Reference proteome</keyword>
<evidence type="ECO:0000313" key="3">
    <source>
        <dbReference type="Proteomes" id="UP001182556"/>
    </source>
</evidence>
<protein>
    <recommendedName>
        <fullName evidence="1">Cupin type-2 domain-containing protein</fullName>
    </recommendedName>
</protein>
<dbReference type="InterPro" id="IPR013096">
    <property type="entry name" value="Cupin_2"/>
</dbReference>
<sequence length="154" mass="16972">MVLPPVFRHLTSRLKMTSLPPISSRLCELHPKVPLPNGTIPGRFHNLFVSSSVPPQADEPDLSDSAVGAGLHVAEGGINFRVTDVAPRTKGQMHRTPTIDFLVVHRGTITLHLEGDERVTVKEGEAVVQRATMHAWENETDEWVRMFVVLVAVA</sequence>
<dbReference type="InterPro" id="IPR014710">
    <property type="entry name" value="RmlC-like_jellyroll"/>
</dbReference>
<feature type="domain" description="Cupin type-2" evidence="1">
    <location>
        <begin position="83"/>
        <end position="149"/>
    </location>
</feature>
<dbReference type="Pfam" id="PF07883">
    <property type="entry name" value="Cupin_2"/>
    <property type="match status" value="1"/>
</dbReference>
<reference evidence="2" key="1">
    <citation type="submission" date="2023-02" db="EMBL/GenBank/DDBJ databases">
        <title>Identification and recombinant expression of a fungal hydrolase from Papiliotrema laurentii that hydrolyzes apple cutin and clears colloidal polyester polyurethane.</title>
        <authorList>
            <consortium name="DOE Joint Genome Institute"/>
            <person name="Roman V.A."/>
            <person name="Bojanowski C."/>
            <person name="Crable B.R."/>
            <person name="Wagner D.N."/>
            <person name="Hung C.S."/>
            <person name="Nadeau L.J."/>
            <person name="Schratz L."/>
            <person name="Haridas S."/>
            <person name="Pangilinan J."/>
            <person name="Lipzen A."/>
            <person name="Na H."/>
            <person name="Yan M."/>
            <person name="Ng V."/>
            <person name="Grigoriev I.V."/>
            <person name="Spatafora J.W."/>
            <person name="Barlow D."/>
            <person name="Biffinger J."/>
            <person name="Kelley-Loughnane N."/>
            <person name="Varaljay V.A."/>
            <person name="Crookes-Goodson W.J."/>
        </authorList>
    </citation>
    <scope>NUCLEOTIDE SEQUENCE</scope>
    <source>
        <strain evidence="2">5307AH</strain>
    </source>
</reference>
<dbReference type="CDD" id="cd02231">
    <property type="entry name" value="cupin_BLL6423-like"/>
    <property type="match status" value="1"/>
</dbReference>
<dbReference type="PANTHER" id="PTHR36156">
    <property type="entry name" value="SLR2101 PROTEIN"/>
    <property type="match status" value="1"/>
</dbReference>
<name>A0AAD9L7C0_PAPLA</name>
<dbReference type="EMBL" id="JAODAN010000004">
    <property type="protein sequence ID" value="KAK1925179.1"/>
    <property type="molecule type" value="Genomic_DNA"/>
</dbReference>
<dbReference type="Gene3D" id="2.60.120.10">
    <property type="entry name" value="Jelly Rolls"/>
    <property type="match status" value="1"/>
</dbReference>
<evidence type="ECO:0000313" key="2">
    <source>
        <dbReference type="EMBL" id="KAK1925179.1"/>
    </source>
</evidence>
<gene>
    <name evidence="2" type="ORF">DB88DRAFT_488169</name>
</gene>
<comment type="caution">
    <text evidence="2">The sequence shown here is derived from an EMBL/GenBank/DDBJ whole genome shotgun (WGS) entry which is preliminary data.</text>
</comment>
<dbReference type="InterPro" id="IPR011051">
    <property type="entry name" value="RmlC_Cupin_sf"/>
</dbReference>
<dbReference type="AlphaFoldDB" id="A0AAD9L7C0"/>
<accession>A0AAD9L7C0</accession>
<dbReference type="InterPro" id="IPR047142">
    <property type="entry name" value="OryJ/VirC-like"/>
</dbReference>
<dbReference type="Proteomes" id="UP001182556">
    <property type="component" value="Unassembled WGS sequence"/>
</dbReference>
<organism evidence="2 3">
    <name type="scientific">Papiliotrema laurentii</name>
    <name type="common">Cryptococcus laurentii</name>
    <dbReference type="NCBI Taxonomy" id="5418"/>
    <lineage>
        <taxon>Eukaryota</taxon>
        <taxon>Fungi</taxon>
        <taxon>Dikarya</taxon>
        <taxon>Basidiomycota</taxon>
        <taxon>Agaricomycotina</taxon>
        <taxon>Tremellomycetes</taxon>
        <taxon>Tremellales</taxon>
        <taxon>Rhynchogastremaceae</taxon>
        <taxon>Papiliotrema</taxon>
    </lineage>
</organism>
<dbReference type="SUPFAM" id="SSF51182">
    <property type="entry name" value="RmlC-like cupins"/>
    <property type="match status" value="1"/>
</dbReference>